<proteinExistence type="predicted"/>
<evidence type="ECO:0000256" key="1">
    <source>
        <dbReference type="SAM" id="MobiDB-lite"/>
    </source>
</evidence>
<feature type="compositionally biased region" description="Polar residues" evidence="1">
    <location>
        <begin position="354"/>
        <end position="365"/>
    </location>
</feature>
<dbReference type="RefSeq" id="WP_182855959.1">
    <property type="nucleotide sequence ID" value="NZ_WMLF01000175.1"/>
</dbReference>
<reference evidence="3" key="1">
    <citation type="journal article" date="2020" name="Syst. Appl. Microbiol.">
        <title>Streptomyces alkaliterrae sp. nov., isolated from an alkaline soil, and emended descriptions of Streptomyces alkaliphilus, Streptomyces calidiresistens and Streptomyces durbertensis.</title>
        <authorList>
            <person name="Swiecimska M."/>
            <person name="Golinska P."/>
            <person name="Nouioui I."/>
            <person name="Wypij M."/>
            <person name="Rai M."/>
            <person name="Sangal V."/>
            <person name="Goodfellow M."/>
        </authorList>
    </citation>
    <scope>NUCLEOTIDE SEQUENCE [LARGE SCALE GENOMIC DNA]</scope>
    <source>
        <strain evidence="3">DSM 104538</strain>
    </source>
</reference>
<feature type="compositionally biased region" description="Pro residues" evidence="1">
    <location>
        <begin position="338"/>
        <end position="347"/>
    </location>
</feature>
<feature type="compositionally biased region" description="Low complexity" evidence="1">
    <location>
        <begin position="369"/>
        <end position="388"/>
    </location>
</feature>
<sequence length="475" mass="47833">MTACAIETTAGGGTRGHGGWSPAADGSYAARLVAGATGPYVERWTLSGPEPYVVALPAARPEPAGCQVLALADGRVLVARPEGAASTTPTTNRLALLYPTDPGTGELPLGAIESGTVTLLPPAPDGRSALLMAPTGRATRVWQVTGPGTENGPRPVADVPGTCVSGHWLDREGRLLALNRSCGTTPAQAVAVDLARGGTSSPLLQITEESQDEVVLADADSGLLLVRSDAPGETRLGWGVLGSHRPVRFPEALHVPEVRLEPFAVQPGQALVPEDAAVALRADGPNGTWVAWWRPGTRLRHLPAPRGWLPGAGLLEATGELRLPYEPCGLARTHPATDAPPPGPPQQSPAARQTPTAQGPATQGPATRPSTGAPPGAKSAAAGTRPGADSPPVPDPGAGAGGGLAPACADRRETASGPVLATASPPPAPRGEGSHADAFDEALYSFGGTAAGGSPPGVAAATPSRPVPLQQAPLP</sequence>
<name>A0ABR6EH00_9ACTN</name>
<dbReference type="EMBL" id="WMLF01000175">
    <property type="protein sequence ID" value="MBB1244606.1"/>
    <property type="molecule type" value="Genomic_DNA"/>
</dbReference>
<evidence type="ECO:0000313" key="3">
    <source>
        <dbReference type="Proteomes" id="UP000766698"/>
    </source>
</evidence>
<feature type="region of interest" description="Disordered" evidence="1">
    <location>
        <begin position="328"/>
        <end position="475"/>
    </location>
</feature>
<protein>
    <submittedName>
        <fullName evidence="2">Uncharacterized protein</fullName>
    </submittedName>
</protein>
<accession>A0ABR6EH00</accession>
<dbReference type="Proteomes" id="UP000766698">
    <property type="component" value="Unassembled WGS sequence"/>
</dbReference>
<comment type="caution">
    <text evidence="2">The sequence shown here is derived from an EMBL/GenBank/DDBJ whole genome shotgun (WGS) entry which is preliminary data.</text>
</comment>
<dbReference type="SUPFAM" id="SSF63829">
    <property type="entry name" value="Calcium-dependent phosphotriesterase"/>
    <property type="match status" value="1"/>
</dbReference>
<organism evidence="2 3">
    <name type="scientific">Streptomyces durbertensis</name>
    <dbReference type="NCBI Taxonomy" id="2448886"/>
    <lineage>
        <taxon>Bacteria</taxon>
        <taxon>Bacillati</taxon>
        <taxon>Actinomycetota</taxon>
        <taxon>Actinomycetes</taxon>
        <taxon>Kitasatosporales</taxon>
        <taxon>Streptomycetaceae</taxon>
        <taxon>Streptomyces</taxon>
    </lineage>
</organism>
<gene>
    <name evidence="2" type="ORF">GL263_13675</name>
</gene>
<keyword evidence="3" id="KW-1185">Reference proteome</keyword>
<evidence type="ECO:0000313" key="2">
    <source>
        <dbReference type="EMBL" id="MBB1244606.1"/>
    </source>
</evidence>